<comment type="caution">
    <text evidence="2">The sequence shown here is derived from an EMBL/GenBank/DDBJ whole genome shotgun (WGS) entry which is preliminary data.</text>
</comment>
<evidence type="ECO:0000313" key="3">
    <source>
        <dbReference type="Proteomes" id="UP001286313"/>
    </source>
</evidence>
<proteinExistence type="predicted"/>
<accession>A0AAE1KUV6</accession>
<name>A0AAE1KUV6_PETCI</name>
<evidence type="ECO:0000256" key="1">
    <source>
        <dbReference type="SAM" id="MobiDB-lite"/>
    </source>
</evidence>
<dbReference type="EMBL" id="JAWQEG010000856">
    <property type="protein sequence ID" value="KAK3884737.1"/>
    <property type="molecule type" value="Genomic_DNA"/>
</dbReference>
<feature type="region of interest" description="Disordered" evidence="1">
    <location>
        <begin position="1"/>
        <end position="76"/>
    </location>
</feature>
<dbReference type="Proteomes" id="UP001286313">
    <property type="component" value="Unassembled WGS sequence"/>
</dbReference>
<evidence type="ECO:0000313" key="2">
    <source>
        <dbReference type="EMBL" id="KAK3884737.1"/>
    </source>
</evidence>
<gene>
    <name evidence="2" type="ORF">Pcinc_011008</name>
</gene>
<dbReference type="AlphaFoldDB" id="A0AAE1KUV6"/>
<sequence>MHVFVRPRAARGRARDVHPGTQPASRRPPLLQGRDPPSLHRRGGRPLTHAQTTTSHRWRGTMPTPLSSSSAGHKSEVGRLVNRLSLVVLVGQGRGRFSGVGRARQGKV</sequence>
<keyword evidence="3" id="KW-1185">Reference proteome</keyword>
<reference evidence="2" key="1">
    <citation type="submission" date="2023-10" db="EMBL/GenBank/DDBJ databases">
        <title>Genome assemblies of two species of porcelain crab, Petrolisthes cinctipes and Petrolisthes manimaculis (Anomura: Porcellanidae).</title>
        <authorList>
            <person name="Angst P."/>
        </authorList>
    </citation>
    <scope>NUCLEOTIDE SEQUENCE</scope>
    <source>
        <strain evidence="2">PB745_01</strain>
        <tissue evidence="2">Gill</tissue>
    </source>
</reference>
<organism evidence="2 3">
    <name type="scientific">Petrolisthes cinctipes</name>
    <name type="common">Flat porcelain crab</name>
    <dbReference type="NCBI Taxonomy" id="88211"/>
    <lineage>
        <taxon>Eukaryota</taxon>
        <taxon>Metazoa</taxon>
        <taxon>Ecdysozoa</taxon>
        <taxon>Arthropoda</taxon>
        <taxon>Crustacea</taxon>
        <taxon>Multicrustacea</taxon>
        <taxon>Malacostraca</taxon>
        <taxon>Eumalacostraca</taxon>
        <taxon>Eucarida</taxon>
        <taxon>Decapoda</taxon>
        <taxon>Pleocyemata</taxon>
        <taxon>Anomura</taxon>
        <taxon>Galatheoidea</taxon>
        <taxon>Porcellanidae</taxon>
        <taxon>Petrolisthes</taxon>
    </lineage>
</organism>
<protein>
    <submittedName>
        <fullName evidence="2">Uncharacterized protein</fullName>
    </submittedName>
</protein>